<organism evidence="3 4">
    <name type="scientific">Candidatus Colimorpha enterica</name>
    <dbReference type="NCBI Taxonomy" id="3083063"/>
    <lineage>
        <taxon>Bacteria</taxon>
        <taxon>Pseudomonadati</taxon>
        <taxon>Bacteroidota</taxon>
        <taxon>Bacteroidia</taxon>
        <taxon>Bacteroidales</taxon>
        <taxon>Candidatus Colimorpha</taxon>
    </lineage>
</organism>
<dbReference type="InterPro" id="IPR011055">
    <property type="entry name" value="Dup_hybrid_motif"/>
</dbReference>
<reference evidence="3 4" key="1">
    <citation type="submission" date="2022-03" db="EMBL/GenBank/DDBJ databases">
        <title>Metagenome-assembled genomes from swine fecal metagenomes.</title>
        <authorList>
            <person name="Holman D.B."/>
            <person name="Kommadath A."/>
        </authorList>
    </citation>
    <scope>NUCLEOTIDE SEQUENCE [LARGE SCALE GENOMIC DNA]</scope>
    <source>
        <strain evidence="3">SUG147</strain>
    </source>
</reference>
<evidence type="ECO:0000259" key="2">
    <source>
        <dbReference type="PROSITE" id="PS51109"/>
    </source>
</evidence>
<name>A0AAE3JYY3_9BACT</name>
<sequence>MSKKRADRKLAGTIIGWTVAAALAVGGFICVRNFASRDLSLMLCIDGKTVCAVESRAAVNQALLKLDEKLAANGSIYSGDNRITYRYVPSDGKEEAAGVDECLDLLFDRYAGDYRRAYMISVSGSDIAACATYAEAEDAVSVFRDYIVGYVEKTDGGEGEIELTTEFSIRNVFCSAAKISTAEGLRRSLTDGFEEESAIITDGIAGTRVTAAGSSFLLSPDRYLSYGFAKKSGRFSSGSDSNISFTLNGLQSAIAYKNVVTEKYTEIISAETEYIESDALYIGQTKVIEEGSSGIAENTYEVSYADGVEISRELVSSVTVSEPVRRVELVGTKQYPSTEPTGSFMWPLSGSFIVYSSYGVRTGVGVGNFHTGADLSGCKIGDEVIAADGGVVTFSGDGGTYGILVKILHEDGVETYYAHMRVATVKEGERVYKGQKVGEVGLTGVTTGPHLHFEVRIDGSPVNPVNYLPKKRR</sequence>
<accession>A0AAE3JYY3</accession>
<dbReference type="EMBL" id="JALEMU010000003">
    <property type="protein sequence ID" value="MCI5754696.1"/>
    <property type="molecule type" value="Genomic_DNA"/>
</dbReference>
<dbReference type="CDD" id="cd12797">
    <property type="entry name" value="M23_peptidase"/>
    <property type="match status" value="1"/>
</dbReference>
<dbReference type="SUPFAM" id="SSF51261">
    <property type="entry name" value="Duplicated hybrid motif"/>
    <property type="match status" value="1"/>
</dbReference>
<comment type="caution">
    <text evidence="3">The sequence shown here is derived from an EMBL/GenBank/DDBJ whole genome shotgun (WGS) entry which is preliminary data.</text>
</comment>
<dbReference type="Gene3D" id="2.20.230.10">
    <property type="entry name" value="Resuscitation-promoting factor rpfb"/>
    <property type="match status" value="1"/>
</dbReference>
<dbReference type="Pfam" id="PF07501">
    <property type="entry name" value="G5"/>
    <property type="match status" value="1"/>
</dbReference>
<evidence type="ECO:0000313" key="4">
    <source>
        <dbReference type="Proteomes" id="UP001139365"/>
    </source>
</evidence>
<dbReference type="Pfam" id="PF01551">
    <property type="entry name" value="Peptidase_M23"/>
    <property type="match status" value="1"/>
</dbReference>
<dbReference type="PANTHER" id="PTHR21666:SF270">
    <property type="entry name" value="MUREIN HYDROLASE ACTIVATOR ENVC"/>
    <property type="match status" value="1"/>
</dbReference>
<evidence type="ECO:0000313" key="3">
    <source>
        <dbReference type="EMBL" id="MCI5754696.1"/>
    </source>
</evidence>
<dbReference type="InterPro" id="IPR016047">
    <property type="entry name" value="M23ase_b-sheet_dom"/>
</dbReference>
<dbReference type="InterPro" id="IPR050570">
    <property type="entry name" value="Cell_wall_metabolism_enzyme"/>
</dbReference>
<dbReference type="PANTHER" id="PTHR21666">
    <property type="entry name" value="PEPTIDASE-RELATED"/>
    <property type="match status" value="1"/>
</dbReference>
<proteinExistence type="predicted"/>
<protein>
    <submittedName>
        <fullName evidence="3">M23 family metallopeptidase</fullName>
    </submittedName>
</protein>
<dbReference type="PROSITE" id="PS51109">
    <property type="entry name" value="G5"/>
    <property type="match status" value="1"/>
</dbReference>
<keyword evidence="1" id="KW-0732">Signal</keyword>
<dbReference type="InterPro" id="IPR011098">
    <property type="entry name" value="G5_dom"/>
</dbReference>
<dbReference type="AlphaFoldDB" id="A0AAE3JYY3"/>
<feature type="domain" description="G5" evidence="2">
    <location>
        <begin position="254"/>
        <end position="334"/>
    </location>
</feature>
<gene>
    <name evidence="3" type="ORF">MR241_00175</name>
</gene>
<dbReference type="SMART" id="SM01208">
    <property type="entry name" value="G5"/>
    <property type="match status" value="1"/>
</dbReference>
<evidence type="ECO:0000256" key="1">
    <source>
        <dbReference type="ARBA" id="ARBA00022729"/>
    </source>
</evidence>
<dbReference type="GO" id="GO:0004222">
    <property type="term" value="F:metalloendopeptidase activity"/>
    <property type="evidence" value="ECO:0007669"/>
    <property type="project" value="TreeGrafter"/>
</dbReference>
<dbReference type="Proteomes" id="UP001139365">
    <property type="component" value="Unassembled WGS sequence"/>
</dbReference>
<dbReference type="Gene3D" id="2.70.70.10">
    <property type="entry name" value="Glucose Permease (Domain IIA)"/>
    <property type="match status" value="1"/>
</dbReference>